<proteinExistence type="predicted"/>
<dbReference type="EMBL" id="MFVW01000005">
    <property type="protein sequence ID" value="OGJ06774.1"/>
    <property type="molecule type" value="Genomic_DNA"/>
</dbReference>
<dbReference type="AlphaFoldDB" id="A0A1F6YK79"/>
<name>A0A1F6YK79_9BACT</name>
<evidence type="ECO:0000313" key="2">
    <source>
        <dbReference type="Proteomes" id="UP000179274"/>
    </source>
</evidence>
<accession>A0A1F6YK79</accession>
<reference evidence="1 2" key="1">
    <citation type="journal article" date="2016" name="Nat. Commun.">
        <title>Thousands of microbial genomes shed light on interconnected biogeochemical processes in an aquifer system.</title>
        <authorList>
            <person name="Anantharaman K."/>
            <person name="Brown C.T."/>
            <person name="Hug L.A."/>
            <person name="Sharon I."/>
            <person name="Castelle C.J."/>
            <person name="Probst A.J."/>
            <person name="Thomas B.C."/>
            <person name="Singh A."/>
            <person name="Wilkins M.J."/>
            <person name="Karaoz U."/>
            <person name="Brodie E.L."/>
            <person name="Williams K.H."/>
            <person name="Hubbard S.S."/>
            <person name="Banfield J.F."/>
        </authorList>
    </citation>
    <scope>NUCLEOTIDE SEQUENCE [LARGE SCALE GENOMIC DNA]</scope>
</reference>
<protein>
    <submittedName>
        <fullName evidence="1">Uncharacterized protein</fullName>
    </submittedName>
</protein>
<comment type="caution">
    <text evidence="1">The sequence shown here is derived from an EMBL/GenBank/DDBJ whole genome shotgun (WGS) entry which is preliminary data.</text>
</comment>
<evidence type="ECO:0000313" key="1">
    <source>
        <dbReference type="EMBL" id="OGJ06774.1"/>
    </source>
</evidence>
<gene>
    <name evidence="1" type="ORF">A2192_00910</name>
</gene>
<dbReference type="Proteomes" id="UP000179274">
    <property type="component" value="Unassembled WGS sequence"/>
</dbReference>
<organism evidence="1 2">
    <name type="scientific">Candidatus Nomurabacteria bacterium RIFOXYA1_FULL_35_17</name>
    <dbReference type="NCBI Taxonomy" id="1801798"/>
    <lineage>
        <taxon>Bacteria</taxon>
        <taxon>Candidatus Nomuraibacteriota</taxon>
    </lineage>
</organism>
<sequence>MWYKNRQNKVNSGSYVMAHEMKEVIVMVRRKQILKELDQKFLRQREERWMRLFLCVRIWGSV</sequence>